<dbReference type="EMBL" id="JAIGYQ010000004">
    <property type="protein sequence ID" value="MBX7490603.1"/>
    <property type="molecule type" value="Genomic_DNA"/>
</dbReference>
<proteinExistence type="predicted"/>
<keyword evidence="2" id="KW-1185">Reference proteome</keyword>
<dbReference type="SUPFAM" id="SSF53448">
    <property type="entry name" value="Nucleotide-diphospho-sugar transferases"/>
    <property type="match status" value="1"/>
</dbReference>
<evidence type="ECO:0000313" key="1">
    <source>
        <dbReference type="EMBL" id="MBX7490603.1"/>
    </source>
</evidence>
<comment type="caution">
    <text evidence="1">The sequence shown here is derived from an EMBL/GenBank/DDBJ whole genome shotgun (WGS) entry which is preliminary data.</text>
</comment>
<dbReference type="InterPro" id="IPR011009">
    <property type="entry name" value="Kinase-like_dom_sf"/>
</dbReference>
<gene>
    <name evidence="1" type="ORF">K4G57_03860</name>
</gene>
<dbReference type="SUPFAM" id="SSF56112">
    <property type="entry name" value="Protein kinase-like (PK-like)"/>
    <property type="match status" value="1"/>
</dbReference>
<dbReference type="InterPro" id="IPR029044">
    <property type="entry name" value="Nucleotide-diphossugar_trans"/>
</dbReference>
<name>A0ABS7JMI1_9HELI</name>
<sequence length="518" mass="60755">MVLITSAKYLDSEFQAEFGKIPPAFLPLGNKRLYEYQIELFSSRNEKIALSLPKSFKIDETDKNKLYNLLGGGGKLIYVPDNLSLGESVVYCLNMLFPLDERLIILHGDTYFSKINTKTDFSLDTLSVCYSDIGHTWEYLSNQYNLIDNNLIDNNLILNGLISIKKPYQFVQSLLKSDFAFIEGIKLYSKNNPFHVCFNKDWFDFGLLSSYFNSKKKVTSQRAFNTLTISDNYFMKSSTLNTKIEGEIFWFEQLPKELTINIPSFLKTSDTSYKVEYLYLNTLSELFVFGRLQPYVWGRIFRVINAFLKVLHSNTTNVPINFNYVFKTKERLNVFLEANNMNYDDEWEFKQTKVSISQMLSDINLHIKDAKINSFIHGDFCFSNIMYDFRSDSIKTFDPRGIDFNNQVTPYGDSRYDYAKLMHSCIGLYDFIICGYYELQIKERRIDFHIKTPENIMEIQNKFLEIFINDNLEIYAIMIHIFLSMLPLHGDDKKRQMALFANAFRLYHDFCQLKKDIK</sequence>
<accession>A0ABS7JMI1</accession>
<dbReference type="RefSeq" id="WP_221561804.1">
    <property type="nucleotide sequence ID" value="NZ_JAIGYQ010000004.1"/>
</dbReference>
<reference evidence="1 2" key="1">
    <citation type="submission" date="2021-08" db="EMBL/GenBank/DDBJ databases">
        <title>Helicobacter spp. isolated from feces of Anatolian Ground Squirrel (Spermophilus xanthoprymnus) in Turkey.</title>
        <authorList>
            <person name="Aydin F."/>
            <person name="Abay S."/>
            <person name="Kayman T."/>
            <person name="Karakaya E."/>
            <person name="Saticioglu I.B."/>
        </authorList>
    </citation>
    <scope>NUCLEOTIDE SEQUENCE [LARGE SCALE GENOMIC DNA]</scope>
    <source>
        <strain evidence="1 2">Faydin-H70</strain>
    </source>
</reference>
<protein>
    <submittedName>
        <fullName evidence="1">Capsular biosynthesis protein</fullName>
    </submittedName>
</protein>
<organism evidence="1 2">
    <name type="scientific">Helicobacter turcicus</name>
    <dbReference type="NCBI Taxonomy" id="2867412"/>
    <lineage>
        <taxon>Bacteria</taxon>
        <taxon>Pseudomonadati</taxon>
        <taxon>Campylobacterota</taxon>
        <taxon>Epsilonproteobacteria</taxon>
        <taxon>Campylobacterales</taxon>
        <taxon>Helicobacteraceae</taxon>
        <taxon>Helicobacter</taxon>
    </lineage>
</organism>
<evidence type="ECO:0000313" key="2">
    <source>
        <dbReference type="Proteomes" id="UP000700059"/>
    </source>
</evidence>
<dbReference type="Gene3D" id="3.90.550.10">
    <property type="entry name" value="Spore Coat Polysaccharide Biosynthesis Protein SpsA, Chain A"/>
    <property type="match status" value="1"/>
</dbReference>
<dbReference type="Proteomes" id="UP000700059">
    <property type="component" value="Unassembled WGS sequence"/>
</dbReference>